<keyword evidence="2" id="KW-0812">Transmembrane</keyword>
<reference evidence="3 4" key="1">
    <citation type="submission" date="2020-12" db="EMBL/GenBank/DDBJ databases">
        <title>Whole genome sequences of gut porcine anaerobes.</title>
        <authorList>
            <person name="Kubasova T."/>
            <person name="Jahodarova E."/>
            <person name="Rychlik I."/>
        </authorList>
    </citation>
    <scope>NUCLEOTIDE SEQUENCE [LARGE SCALE GENOMIC DNA]</scope>
    <source>
        <strain evidence="3 4">An925</strain>
    </source>
</reference>
<dbReference type="RefSeq" id="WP_094391267.1">
    <property type="nucleotide sequence ID" value="NZ_JADYTN010000006.1"/>
</dbReference>
<proteinExistence type="predicted"/>
<organism evidence="3 4">
    <name type="scientific">Xylanibacter brevis</name>
    <dbReference type="NCBI Taxonomy" id="83231"/>
    <lineage>
        <taxon>Bacteria</taxon>
        <taxon>Pseudomonadati</taxon>
        <taxon>Bacteroidota</taxon>
        <taxon>Bacteroidia</taxon>
        <taxon>Bacteroidales</taxon>
        <taxon>Prevotellaceae</taxon>
        <taxon>Xylanibacter</taxon>
    </lineage>
</organism>
<comment type="caution">
    <text evidence="3">The sequence shown here is derived from an EMBL/GenBank/DDBJ whole genome shotgun (WGS) entry which is preliminary data.</text>
</comment>
<dbReference type="Proteomes" id="UP001200470">
    <property type="component" value="Unassembled WGS sequence"/>
</dbReference>
<dbReference type="Pfam" id="PF16118">
    <property type="entry name" value="DUF4834"/>
    <property type="match status" value="1"/>
</dbReference>
<accession>A0ABS9CF00</accession>
<keyword evidence="2" id="KW-0472">Membrane</keyword>
<evidence type="ECO:0000256" key="1">
    <source>
        <dbReference type="SAM" id="MobiDB-lite"/>
    </source>
</evidence>
<sequence length="122" mass="14438">MLKAIGGMILFVFFFIVFLVLLVGGQVLRMIRRMQRQMRDAAGEHARQYRNETGRQRQQYDRRAQTAGYTNSRWENETVEEDPVEVHTTTQFGETIIDRRGRENKKIFDDGDGEYVDFKEEK</sequence>
<gene>
    <name evidence="3" type="ORF">I6E12_04100</name>
</gene>
<dbReference type="EMBL" id="JADYTN010000006">
    <property type="protein sequence ID" value="MCF2563294.1"/>
    <property type="molecule type" value="Genomic_DNA"/>
</dbReference>
<dbReference type="InterPro" id="IPR032272">
    <property type="entry name" value="DUF4834"/>
</dbReference>
<protein>
    <submittedName>
        <fullName evidence="3">DUF4834 family protein</fullName>
    </submittedName>
</protein>
<feature type="compositionally biased region" description="Basic and acidic residues" evidence="1">
    <location>
        <begin position="42"/>
        <end position="64"/>
    </location>
</feature>
<evidence type="ECO:0000313" key="4">
    <source>
        <dbReference type="Proteomes" id="UP001200470"/>
    </source>
</evidence>
<feature type="region of interest" description="Disordered" evidence="1">
    <location>
        <begin position="42"/>
        <end position="82"/>
    </location>
</feature>
<feature type="transmembrane region" description="Helical" evidence="2">
    <location>
        <begin position="6"/>
        <end position="28"/>
    </location>
</feature>
<name>A0ABS9CF00_9BACT</name>
<keyword evidence="2" id="KW-1133">Transmembrane helix</keyword>
<keyword evidence="4" id="KW-1185">Reference proteome</keyword>
<evidence type="ECO:0000256" key="2">
    <source>
        <dbReference type="SAM" id="Phobius"/>
    </source>
</evidence>
<evidence type="ECO:0000313" key="3">
    <source>
        <dbReference type="EMBL" id="MCF2563294.1"/>
    </source>
</evidence>